<gene>
    <name evidence="8" type="ORF">BN1708_004077</name>
</gene>
<evidence type="ECO:0000313" key="9">
    <source>
        <dbReference type="Proteomes" id="UP000044602"/>
    </source>
</evidence>
<dbReference type="InterPro" id="IPR006195">
    <property type="entry name" value="aa-tRNA-synth_II"/>
</dbReference>
<dbReference type="InterPro" id="IPR004364">
    <property type="entry name" value="Aa-tRNA-synt_II"/>
</dbReference>
<keyword evidence="9" id="KW-1185">Reference proteome</keyword>
<evidence type="ECO:0000256" key="2">
    <source>
        <dbReference type="ARBA" id="ARBA00022741"/>
    </source>
</evidence>
<evidence type="ECO:0000256" key="1">
    <source>
        <dbReference type="ARBA" id="ARBA00022598"/>
    </source>
</evidence>
<dbReference type="PANTHER" id="PTHR22594:SF34">
    <property type="entry name" value="ASPARAGINE--TRNA LIGASE, MITOCHONDRIAL-RELATED"/>
    <property type="match status" value="1"/>
</dbReference>
<dbReference type="Pfam" id="PF00152">
    <property type="entry name" value="tRNA-synt_2"/>
    <property type="match status" value="1"/>
</dbReference>
<proteinExistence type="predicted"/>
<evidence type="ECO:0000256" key="6">
    <source>
        <dbReference type="SAM" id="MobiDB-lite"/>
    </source>
</evidence>
<evidence type="ECO:0000256" key="4">
    <source>
        <dbReference type="ARBA" id="ARBA00022917"/>
    </source>
</evidence>
<dbReference type="InterPro" id="IPR012340">
    <property type="entry name" value="NA-bd_OB-fold"/>
</dbReference>
<keyword evidence="4" id="KW-0648">Protein biosynthesis</keyword>
<evidence type="ECO:0000256" key="5">
    <source>
        <dbReference type="ARBA" id="ARBA00023146"/>
    </source>
</evidence>
<dbReference type="SUPFAM" id="SSF55681">
    <property type="entry name" value="Class II aaRS and biotin synthetases"/>
    <property type="match status" value="1"/>
</dbReference>
<dbReference type="GO" id="GO:0005739">
    <property type="term" value="C:mitochondrion"/>
    <property type="evidence" value="ECO:0007669"/>
    <property type="project" value="TreeGrafter"/>
</dbReference>
<organism evidence="8 9">
    <name type="scientific">Verticillium longisporum</name>
    <name type="common">Verticillium dahliae var. longisporum</name>
    <dbReference type="NCBI Taxonomy" id="100787"/>
    <lineage>
        <taxon>Eukaryota</taxon>
        <taxon>Fungi</taxon>
        <taxon>Dikarya</taxon>
        <taxon>Ascomycota</taxon>
        <taxon>Pezizomycotina</taxon>
        <taxon>Sordariomycetes</taxon>
        <taxon>Hypocreomycetidae</taxon>
        <taxon>Glomerellales</taxon>
        <taxon>Plectosphaerellaceae</taxon>
        <taxon>Verticillium</taxon>
    </lineage>
</organism>
<dbReference type="PANTHER" id="PTHR22594">
    <property type="entry name" value="ASPARTYL/LYSYL-TRNA SYNTHETASE"/>
    <property type="match status" value="1"/>
</dbReference>
<dbReference type="GO" id="GO:0005524">
    <property type="term" value="F:ATP binding"/>
    <property type="evidence" value="ECO:0007669"/>
    <property type="project" value="UniProtKB-KW"/>
</dbReference>
<evidence type="ECO:0000259" key="7">
    <source>
        <dbReference type="PROSITE" id="PS50862"/>
    </source>
</evidence>
<dbReference type="AlphaFoldDB" id="A0A0G4LWR5"/>
<dbReference type="CDD" id="cd04318">
    <property type="entry name" value="EcAsnRS_like_N"/>
    <property type="match status" value="1"/>
</dbReference>
<name>A0A0G4LWR5_VERLO</name>
<dbReference type="GO" id="GO:0004816">
    <property type="term" value="F:asparagine-tRNA ligase activity"/>
    <property type="evidence" value="ECO:0007669"/>
    <property type="project" value="TreeGrafter"/>
</dbReference>
<dbReference type="Gene3D" id="2.40.50.140">
    <property type="entry name" value="Nucleic acid-binding proteins"/>
    <property type="match status" value="1"/>
</dbReference>
<dbReference type="STRING" id="100787.A0A0G4LWR5"/>
<dbReference type="GO" id="GO:0006421">
    <property type="term" value="P:asparaginyl-tRNA aminoacylation"/>
    <property type="evidence" value="ECO:0007669"/>
    <property type="project" value="TreeGrafter"/>
</dbReference>
<evidence type="ECO:0000256" key="3">
    <source>
        <dbReference type="ARBA" id="ARBA00022840"/>
    </source>
</evidence>
<keyword evidence="5" id="KW-0030">Aminoacyl-tRNA synthetase</keyword>
<dbReference type="EMBL" id="CVQH01020001">
    <property type="protein sequence ID" value="CRK26005.1"/>
    <property type="molecule type" value="Genomic_DNA"/>
</dbReference>
<accession>A0A0G4LWR5</accession>
<sequence>MLSISLETMAFRPGAALYSRLRFTPPNPRSFSSSCTTRSSVPTNALPSARPVRTVAQFLEWKPEAEATDVIVNGYVRSARTMKADVFVHIGDGSTRKPLQALVPRHMNGRSGLRVGAAVRLQGSWIPSKYATDQSHELKVDRVDILGASDSSTYPIQKKYQTPEYLRTIPHLRSRTPLNAAILRLRSDAVNALTRFFSSRDFTQTHPPIVTSSDCEGGGEVFNVSVQTPNSSTDDAPEKKRGTKNTTDTFFRGPRYLTVSTQLHLEALAQSVGNVWTLSPTFRAERSDTSRHMSEFYMLEAEMPFVDEMNDVLELVEDMLREVTTDMYRARAATELRERRVSSSASRTAEDDLAFYMRPTATSAQTAGTRDGPSSGANERGATVDCFDLLVPDLCEIAGGSMREHRLAELQEAMQARGMVNSSATPGFNGLDWYLDLRRWGSCPHGGFGLGFDRLLSYLAGVPNTRDVVAFPRWHGRCDC</sequence>
<keyword evidence="1" id="KW-0436">Ligase</keyword>
<evidence type="ECO:0000313" key="8">
    <source>
        <dbReference type="EMBL" id="CRK26005.1"/>
    </source>
</evidence>
<dbReference type="InterPro" id="IPR045864">
    <property type="entry name" value="aa-tRNA-synth_II/BPL/LPL"/>
</dbReference>
<protein>
    <recommendedName>
        <fullName evidence="7">Aminoacyl-transfer RNA synthetases class-II family profile domain-containing protein</fullName>
    </recommendedName>
</protein>
<dbReference type="InterPro" id="IPR002312">
    <property type="entry name" value="Asp/Asn-tRNA-synth_IIb"/>
</dbReference>
<dbReference type="Gene3D" id="3.30.930.10">
    <property type="entry name" value="Bira Bifunctional Protein, Domain 2"/>
    <property type="match status" value="2"/>
</dbReference>
<reference evidence="8 9" key="1">
    <citation type="submission" date="2015-05" db="EMBL/GenBank/DDBJ databases">
        <authorList>
            <person name="Wang D.B."/>
            <person name="Wang M."/>
        </authorList>
    </citation>
    <scope>NUCLEOTIDE SEQUENCE [LARGE SCALE GENOMIC DNA]</scope>
    <source>
        <strain evidence="8">VL1</strain>
    </source>
</reference>
<feature type="region of interest" description="Disordered" evidence="6">
    <location>
        <begin position="226"/>
        <end position="247"/>
    </location>
</feature>
<dbReference type="PROSITE" id="PS50862">
    <property type="entry name" value="AA_TRNA_LIGASE_II"/>
    <property type="match status" value="1"/>
</dbReference>
<dbReference type="SUPFAM" id="SSF50249">
    <property type="entry name" value="Nucleic acid-binding proteins"/>
    <property type="match status" value="1"/>
</dbReference>
<keyword evidence="3" id="KW-0067">ATP-binding</keyword>
<dbReference type="Proteomes" id="UP000044602">
    <property type="component" value="Unassembled WGS sequence"/>
</dbReference>
<keyword evidence="2" id="KW-0547">Nucleotide-binding</keyword>
<feature type="domain" description="Aminoacyl-transfer RNA synthetases class-II family profile" evidence="7">
    <location>
        <begin position="183"/>
        <end position="472"/>
    </location>
</feature>
<dbReference type="PRINTS" id="PR01042">
    <property type="entry name" value="TRNASYNTHASP"/>
</dbReference>